<evidence type="ECO:0000259" key="1">
    <source>
        <dbReference type="Pfam" id="PF09851"/>
    </source>
</evidence>
<proteinExistence type="predicted"/>
<gene>
    <name evidence="2" type="ORF">GGQ66_001108</name>
</gene>
<dbReference type="EMBL" id="JACIDU010000003">
    <property type="protein sequence ID" value="MBB4102573.1"/>
    <property type="molecule type" value="Genomic_DNA"/>
</dbReference>
<sequence>MMQQLSEEGRQRLSEIANRHGVSFGAVEHLLMAVMAGQGNQAQFNHPDLGGMGQWSLGGMTMVGDMFNNSLKARVDALCTELSNLVRSTSGLMQASSSFQSQSQGGGYGSQQSWNNGGGTSLFVPGSLSSGNWWPQDLGFPASTGAQNNLRYAFFPATRRLAIDLGGSVTVYDTGDHSIGGFSQQQGGDQSLTFTSQYGLVRVADLPIISGVNAATPPVQAAPAYEPPVTAYVPEPVFVPAPAPFVEASVQAPVVAAAPAISADDVFEKIERIAALHAKGILTDDEFQTKKAELLARL</sequence>
<keyword evidence="3" id="KW-1185">Reference proteome</keyword>
<dbReference type="Proteomes" id="UP000584824">
    <property type="component" value="Unassembled WGS sequence"/>
</dbReference>
<reference evidence="2 3" key="1">
    <citation type="submission" date="2020-08" db="EMBL/GenBank/DDBJ databases">
        <title>Genomic Encyclopedia of Type Strains, Phase IV (KMG-IV): sequencing the most valuable type-strain genomes for metagenomic binning, comparative biology and taxonomic classification.</title>
        <authorList>
            <person name="Goeker M."/>
        </authorList>
    </citation>
    <scope>NUCLEOTIDE SEQUENCE [LARGE SCALE GENOMIC DNA]</scope>
    <source>
        <strain evidence="2 3">DSM 26385</strain>
    </source>
</reference>
<protein>
    <recommendedName>
        <fullName evidence="1">SHOCT domain-containing protein</fullName>
    </recommendedName>
</protein>
<feature type="domain" description="SHOCT" evidence="1">
    <location>
        <begin position="268"/>
        <end position="295"/>
    </location>
</feature>
<organism evidence="2 3">
    <name type="scientific">Allorhizobium borbori</name>
    <dbReference type="NCBI Taxonomy" id="485907"/>
    <lineage>
        <taxon>Bacteria</taxon>
        <taxon>Pseudomonadati</taxon>
        <taxon>Pseudomonadota</taxon>
        <taxon>Alphaproteobacteria</taxon>
        <taxon>Hyphomicrobiales</taxon>
        <taxon>Rhizobiaceae</taxon>
        <taxon>Rhizobium/Agrobacterium group</taxon>
        <taxon>Allorhizobium</taxon>
    </lineage>
</organism>
<dbReference type="AlphaFoldDB" id="A0A7W6JZT8"/>
<evidence type="ECO:0000313" key="2">
    <source>
        <dbReference type="EMBL" id="MBB4102573.1"/>
    </source>
</evidence>
<comment type="caution">
    <text evidence="2">The sequence shown here is derived from an EMBL/GenBank/DDBJ whole genome shotgun (WGS) entry which is preliminary data.</text>
</comment>
<evidence type="ECO:0000313" key="3">
    <source>
        <dbReference type="Proteomes" id="UP000584824"/>
    </source>
</evidence>
<dbReference type="Pfam" id="PF09851">
    <property type="entry name" value="SHOCT"/>
    <property type="match status" value="1"/>
</dbReference>
<accession>A0A7W6JZT8</accession>
<name>A0A7W6JZT8_9HYPH</name>
<dbReference type="InterPro" id="IPR018649">
    <property type="entry name" value="SHOCT"/>
</dbReference>